<keyword evidence="3" id="KW-1185">Reference proteome</keyword>
<feature type="compositionally biased region" description="Low complexity" evidence="1">
    <location>
        <begin position="11"/>
        <end position="27"/>
    </location>
</feature>
<feature type="region of interest" description="Disordered" evidence="1">
    <location>
        <begin position="486"/>
        <end position="523"/>
    </location>
</feature>
<feature type="region of interest" description="Disordered" evidence="1">
    <location>
        <begin position="1"/>
        <end position="27"/>
    </location>
</feature>
<dbReference type="EMBL" id="AOGT01000692">
    <property type="protein sequence ID" value="EMG49383.1"/>
    <property type="molecule type" value="Genomic_DNA"/>
</dbReference>
<dbReference type="AlphaFoldDB" id="M3JB67"/>
<reference evidence="2 3" key="1">
    <citation type="submission" date="2013-02" db="EMBL/GenBank/DDBJ databases">
        <title>Genome sequence of Candida maltosa Xu316, a potential industrial strain for xylitol and ethanol production.</title>
        <authorList>
            <person name="Yu J."/>
            <person name="Wang Q."/>
            <person name="Geng X."/>
            <person name="Bao W."/>
            <person name="He P."/>
            <person name="Cai J."/>
        </authorList>
    </citation>
    <scope>NUCLEOTIDE SEQUENCE [LARGE SCALE GENOMIC DNA]</scope>
    <source>
        <strain evidence="3">Xu316</strain>
    </source>
</reference>
<evidence type="ECO:0000313" key="3">
    <source>
        <dbReference type="Proteomes" id="UP000011777"/>
    </source>
</evidence>
<dbReference type="OrthoDB" id="4094935at2759"/>
<proteinExistence type="predicted"/>
<dbReference type="STRING" id="1245528.M3JB67"/>
<sequence length="640" mass="72353">MSSQNHSKTFSSNESNRKSSSSSSKLKNYQPKFTPVIELPSIQCFQLDYILNNVLSKESEQLKSDLLTVSSNYQNDLRQQIKYKLSIEQKIQFKNIEIAKSASSLNKSILSKKKKLTKCLTNTRNNQIDSDMEVNQLLKNTIEVSSKIKSTIEKLNLLDKKLRHHDDEDYDESIIFTKRELYPNLYKLMNKGKSVEVEKIVEHEVNEPNESYFDSPHDTTVNEDEPAVELQQEVEETRLPMNGLITPPSLQQAQLTDNEEDDDDDEPVGDELDQEDMDAIQFETFMNSSIAKYRNLQNKKHLDPFKNITTISKNDSLSSNGTTSNPLTLLYSQLISNPKYIESQKNGRFPFSNLVTIKSTATTESTQQDSHFKKLRINGAPITSANLRKNKDKCKCNHEDDEVATSAEALLGSLKLNDSEYDGEGELWTSSELNTDEETIEELLTSDSSDSDSSIDLGGGGSREFSHITSTNQYYYNLNSGLKQKRKEKLLSQKKKKNRKHRKSLVRRPKPKELSPSPKHIPSHRILKPKRSILKTNAVGSKKFSRENSPFRRANFATERMDDKLSEEVSALSAVNNAFGSKTNNTITNFTAQGTIIPLKESSPTYEPAELNTSSSVSEPTESPQPQVASSLSLLKSYVQ</sequence>
<feature type="compositionally biased region" description="Polar residues" evidence="1">
    <location>
        <begin position="628"/>
        <end position="640"/>
    </location>
</feature>
<feature type="compositionally biased region" description="Low complexity" evidence="1">
    <location>
        <begin position="446"/>
        <end position="456"/>
    </location>
</feature>
<comment type="caution">
    <text evidence="2">The sequence shown here is derived from an EMBL/GenBank/DDBJ whole genome shotgun (WGS) entry which is preliminary data.</text>
</comment>
<dbReference type="Proteomes" id="UP000011777">
    <property type="component" value="Unassembled WGS sequence"/>
</dbReference>
<feature type="compositionally biased region" description="Low complexity" evidence="1">
    <location>
        <begin position="613"/>
        <end position="627"/>
    </location>
</feature>
<feature type="compositionally biased region" description="Acidic residues" evidence="1">
    <location>
        <begin position="257"/>
        <end position="273"/>
    </location>
</feature>
<protein>
    <submittedName>
        <fullName evidence="2">Uncharacterized protein</fullName>
    </submittedName>
</protein>
<feature type="region of interest" description="Disordered" evidence="1">
    <location>
        <begin position="444"/>
        <end position="463"/>
    </location>
</feature>
<dbReference type="HOGENOM" id="CLU_026644_0_0_1"/>
<organism evidence="2 3">
    <name type="scientific">Candida maltosa (strain Xu316)</name>
    <name type="common">Yeast</name>
    <dbReference type="NCBI Taxonomy" id="1245528"/>
    <lineage>
        <taxon>Eukaryota</taxon>
        <taxon>Fungi</taxon>
        <taxon>Dikarya</taxon>
        <taxon>Ascomycota</taxon>
        <taxon>Saccharomycotina</taxon>
        <taxon>Pichiomycetes</taxon>
        <taxon>Debaryomycetaceae</taxon>
        <taxon>Candida/Lodderomyces clade</taxon>
        <taxon>Candida</taxon>
    </lineage>
</organism>
<evidence type="ECO:0000313" key="2">
    <source>
        <dbReference type="EMBL" id="EMG49383.1"/>
    </source>
</evidence>
<dbReference type="OMA" id="SSIAKYR"/>
<accession>M3JB67</accession>
<name>M3JB67_CANMX</name>
<feature type="region of interest" description="Disordered" evidence="1">
    <location>
        <begin position="599"/>
        <end position="640"/>
    </location>
</feature>
<feature type="compositionally biased region" description="Basic residues" evidence="1">
    <location>
        <begin position="486"/>
        <end position="510"/>
    </location>
</feature>
<dbReference type="eggNOG" id="ENOG502S0U7">
    <property type="taxonomic scope" value="Eukaryota"/>
</dbReference>
<evidence type="ECO:0000256" key="1">
    <source>
        <dbReference type="SAM" id="MobiDB-lite"/>
    </source>
</evidence>
<gene>
    <name evidence="2" type="ORF">G210_5862</name>
</gene>
<feature type="region of interest" description="Disordered" evidence="1">
    <location>
        <begin position="254"/>
        <end position="273"/>
    </location>
</feature>
<feature type="compositionally biased region" description="Polar residues" evidence="1">
    <location>
        <begin position="1"/>
        <end position="10"/>
    </location>
</feature>